<dbReference type="SUPFAM" id="SSF55486">
    <property type="entry name" value="Metalloproteases ('zincins'), catalytic domain"/>
    <property type="match status" value="1"/>
</dbReference>
<dbReference type="GO" id="GO:0008237">
    <property type="term" value="F:metallopeptidase activity"/>
    <property type="evidence" value="ECO:0007669"/>
    <property type="project" value="InterPro"/>
</dbReference>
<evidence type="ECO:0000256" key="3">
    <source>
        <dbReference type="SAM" id="SignalP"/>
    </source>
</evidence>
<proteinExistence type="predicted"/>
<accession>A0A6S6U178</accession>
<evidence type="ECO:0008006" key="5">
    <source>
        <dbReference type="Google" id="ProtNLM"/>
    </source>
</evidence>
<dbReference type="InterPro" id="IPR024079">
    <property type="entry name" value="MetalloPept_cat_dom_sf"/>
</dbReference>
<feature type="signal peptide" evidence="3">
    <location>
        <begin position="1"/>
        <end position="25"/>
    </location>
</feature>
<evidence type="ECO:0000256" key="1">
    <source>
        <dbReference type="SAM" id="Coils"/>
    </source>
</evidence>
<feature type="region of interest" description="Disordered" evidence="2">
    <location>
        <begin position="249"/>
        <end position="276"/>
    </location>
</feature>
<evidence type="ECO:0000313" key="4">
    <source>
        <dbReference type="EMBL" id="CAA6824057.1"/>
    </source>
</evidence>
<organism evidence="4">
    <name type="scientific">uncultured Sulfurovum sp</name>
    <dbReference type="NCBI Taxonomy" id="269237"/>
    <lineage>
        <taxon>Bacteria</taxon>
        <taxon>Pseudomonadati</taxon>
        <taxon>Campylobacterota</taxon>
        <taxon>Epsilonproteobacteria</taxon>
        <taxon>Campylobacterales</taxon>
        <taxon>Sulfurovaceae</taxon>
        <taxon>Sulfurovum</taxon>
        <taxon>environmental samples</taxon>
    </lineage>
</organism>
<keyword evidence="3" id="KW-0732">Signal</keyword>
<keyword evidence="1" id="KW-0175">Coiled coil</keyword>
<dbReference type="Pfam" id="PF13583">
    <property type="entry name" value="Reprolysin_4"/>
    <property type="match status" value="1"/>
</dbReference>
<reference evidence="4" key="1">
    <citation type="submission" date="2020-01" db="EMBL/GenBank/DDBJ databases">
        <authorList>
            <person name="Meier V. D."/>
            <person name="Meier V D."/>
        </authorList>
    </citation>
    <scope>NUCLEOTIDE SEQUENCE</scope>
    <source>
        <strain evidence="4">HLG_WM_MAG_03</strain>
    </source>
</reference>
<feature type="compositionally biased region" description="Low complexity" evidence="2">
    <location>
        <begin position="259"/>
        <end position="276"/>
    </location>
</feature>
<dbReference type="AlphaFoldDB" id="A0A6S6U178"/>
<feature type="coiled-coil region" evidence="1">
    <location>
        <begin position="387"/>
        <end position="414"/>
    </location>
</feature>
<dbReference type="EMBL" id="CACVAR010000363">
    <property type="protein sequence ID" value="CAA6824057.1"/>
    <property type="molecule type" value="Genomic_DNA"/>
</dbReference>
<evidence type="ECO:0000256" key="2">
    <source>
        <dbReference type="SAM" id="MobiDB-lite"/>
    </source>
</evidence>
<feature type="chain" id="PRO_5027536127" description="Peptidase M43 pregnancy-associated plasma-A domain-containing protein" evidence="3">
    <location>
        <begin position="26"/>
        <end position="449"/>
    </location>
</feature>
<dbReference type="Gene3D" id="3.40.390.10">
    <property type="entry name" value="Collagenase (Catalytic Domain)"/>
    <property type="match status" value="1"/>
</dbReference>
<protein>
    <recommendedName>
        <fullName evidence="5">Peptidase M43 pregnancy-associated plasma-A domain-containing protein</fullName>
    </recommendedName>
</protein>
<name>A0A6S6U178_9BACT</name>
<sequence>MKSTLLKSTLSISTLLLLTTSSLFAETNTTEIDTLILYSQGAKDISNGDIETRVNHLFTTTNKIYEDSGLNISLKAVKLEQLELDDDANSSDILQNVQNNPEVKTLRNTVGADEVLIYRPYANDELCGLAYYNPGHEAYAYAHVSIDCAGYVTSHEVGHNMHLAHSEKQDPNSGYARGHGVQDQFVTVMAYSGSYNGTKIYKFSDPKLDCNGEPCGIEEGLEHEANAVKKIQMQAPIIANFRERVVVDDTNDTEDNNKPENNNTNSKIDDNNTTDNTKLDTAKKAYEAQIIVVNDAKKELQTLRENVKTVKTTAKTEYRTKVQELVTDFKATKLTEKEALRVELDKLREKYLIARSERKVKTLTYDQFRAIVAEIRAERNTKRTLYKSSISTKKADLKAKIQVLKEEKKAKIAEAKAMRTTFKTEVYLVEVSKLQELKKVYNDLLNANQ</sequence>
<gene>
    <name evidence="4" type="ORF">HELGO_WM23998</name>
</gene>
<feature type="coiled-coil region" evidence="1">
    <location>
        <begin position="286"/>
        <end position="357"/>
    </location>
</feature>